<reference evidence="1" key="1">
    <citation type="submission" date="2014-09" db="EMBL/GenBank/DDBJ databases">
        <authorList>
            <person name="Magalhaes I.L.F."/>
            <person name="Oliveira U."/>
            <person name="Santos F.R."/>
            <person name="Vidigal T.H.D.A."/>
            <person name="Brescovit A.D."/>
            <person name="Santos A.J."/>
        </authorList>
    </citation>
    <scope>NUCLEOTIDE SEQUENCE</scope>
    <source>
        <tissue evidence="1">Shoot tissue taken approximately 20 cm above the soil surface</tissue>
    </source>
</reference>
<accession>A0A0A9B3Z5</accession>
<reference evidence="1" key="2">
    <citation type="journal article" date="2015" name="Data Brief">
        <title>Shoot transcriptome of the giant reed, Arundo donax.</title>
        <authorList>
            <person name="Barrero R.A."/>
            <person name="Guerrero F.D."/>
            <person name="Moolhuijzen P."/>
            <person name="Goolsby J.A."/>
            <person name="Tidwell J."/>
            <person name="Bellgard S.E."/>
            <person name="Bellgard M.I."/>
        </authorList>
    </citation>
    <scope>NUCLEOTIDE SEQUENCE</scope>
    <source>
        <tissue evidence="1">Shoot tissue taken approximately 20 cm above the soil surface</tissue>
    </source>
</reference>
<dbReference type="EMBL" id="GBRH01243863">
    <property type="protein sequence ID" value="JAD54032.1"/>
    <property type="molecule type" value="Transcribed_RNA"/>
</dbReference>
<sequence length="30" mass="3559">MPVWDGYDQVTNLVMFLPTRSYGCYGRIIY</sequence>
<evidence type="ECO:0000313" key="1">
    <source>
        <dbReference type="EMBL" id="JAD54032.1"/>
    </source>
</evidence>
<name>A0A0A9B3Z5_ARUDO</name>
<proteinExistence type="predicted"/>
<dbReference type="AlphaFoldDB" id="A0A0A9B3Z5"/>
<organism evidence="1">
    <name type="scientific">Arundo donax</name>
    <name type="common">Giant reed</name>
    <name type="synonym">Donax arundinaceus</name>
    <dbReference type="NCBI Taxonomy" id="35708"/>
    <lineage>
        <taxon>Eukaryota</taxon>
        <taxon>Viridiplantae</taxon>
        <taxon>Streptophyta</taxon>
        <taxon>Embryophyta</taxon>
        <taxon>Tracheophyta</taxon>
        <taxon>Spermatophyta</taxon>
        <taxon>Magnoliopsida</taxon>
        <taxon>Liliopsida</taxon>
        <taxon>Poales</taxon>
        <taxon>Poaceae</taxon>
        <taxon>PACMAD clade</taxon>
        <taxon>Arundinoideae</taxon>
        <taxon>Arundineae</taxon>
        <taxon>Arundo</taxon>
    </lineage>
</organism>
<protein>
    <submittedName>
        <fullName evidence="1">Uncharacterized protein</fullName>
    </submittedName>
</protein>